<dbReference type="InterPro" id="IPR036047">
    <property type="entry name" value="F-box-like_dom_sf"/>
</dbReference>
<accession>A0A396IGM9</accession>
<dbReference type="PANTHER" id="PTHR31111">
    <property type="entry name" value="BNAA05G37150D PROTEIN-RELATED"/>
    <property type="match status" value="1"/>
</dbReference>
<dbReference type="AlphaFoldDB" id="A0A396IGM9"/>
<dbReference type="SUPFAM" id="SSF81383">
    <property type="entry name" value="F-box domain"/>
    <property type="match status" value="1"/>
</dbReference>
<protein>
    <submittedName>
        <fullName evidence="1">Putative F-box domain-containing protein</fullName>
    </submittedName>
</protein>
<organism evidence="1">
    <name type="scientific">Medicago truncatula</name>
    <name type="common">Barrel medic</name>
    <name type="synonym">Medicago tribuloides</name>
    <dbReference type="NCBI Taxonomy" id="3880"/>
    <lineage>
        <taxon>Eukaryota</taxon>
        <taxon>Viridiplantae</taxon>
        <taxon>Streptophyta</taxon>
        <taxon>Embryophyta</taxon>
        <taxon>Tracheophyta</taxon>
        <taxon>Spermatophyta</taxon>
        <taxon>Magnoliopsida</taxon>
        <taxon>eudicotyledons</taxon>
        <taxon>Gunneridae</taxon>
        <taxon>Pentapetalae</taxon>
        <taxon>rosids</taxon>
        <taxon>fabids</taxon>
        <taxon>Fabales</taxon>
        <taxon>Fabaceae</taxon>
        <taxon>Papilionoideae</taxon>
        <taxon>50 kb inversion clade</taxon>
        <taxon>NPAAA clade</taxon>
        <taxon>Hologalegina</taxon>
        <taxon>IRL clade</taxon>
        <taxon>Trifolieae</taxon>
        <taxon>Medicago</taxon>
    </lineage>
</organism>
<evidence type="ECO:0000313" key="1">
    <source>
        <dbReference type="EMBL" id="RHN64756.1"/>
    </source>
</evidence>
<dbReference type="PANTHER" id="PTHR31111:SF136">
    <property type="entry name" value="F-BOX ASSOCIATED DOMAIN-CONTAINING PROTEIN"/>
    <property type="match status" value="1"/>
</dbReference>
<comment type="caution">
    <text evidence="1">The sequence shown here is derived from an EMBL/GenBank/DDBJ whole genome shotgun (WGS) entry which is preliminary data.</text>
</comment>
<gene>
    <name evidence="1" type="ORF">MtrunA17_Chr4g0072531</name>
</gene>
<name>A0A396IGM9_MEDTR</name>
<dbReference type="Gramene" id="rna27611">
    <property type="protein sequence ID" value="RHN64756.1"/>
    <property type="gene ID" value="gene27611"/>
</dbReference>
<sequence length="262" mass="29912">MHCVDMNLQPAKSRRTPTSVVVVPDDLIAEILSFLQFRCVSKSWKTLISDSAFVKLHLSRSSTRNPQFTLITEYITYHYDASYIEFDCCVIPYSMRFKYQEYWFRLWNLASRQLSPKFGYFHTVRCRGNYIFNFGCDNSSDTYKVLAFREKLNQPKSSVRILSLSDDVVWRGIESFPALPLCLANGGCSTNGVYCSGTFNWLAIHDDINGYSFEDITVEQLVIFSLDLGTETYRQYKLPCGFDELPPAAPIVGVLGGCLCFS</sequence>
<proteinExistence type="predicted"/>
<reference evidence="1" key="1">
    <citation type="journal article" date="2018" name="Nat. Plants">
        <title>Whole-genome landscape of Medicago truncatula symbiotic genes.</title>
        <authorList>
            <person name="Pecrix Y."/>
            <person name="Gamas P."/>
            <person name="Carrere S."/>
        </authorList>
    </citation>
    <scope>NUCLEOTIDE SEQUENCE</scope>
    <source>
        <tissue evidence="1">Leaves</tissue>
    </source>
</reference>
<dbReference type="Proteomes" id="UP000265566">
    <property type="component" value="Chromosome 4"/>
</dbReference>
<dbReference type="EMBL" id="PSQE01000004">
    <property type="protein sequence ID" value="RHN64756.1"/>
    <property type="molecule type" value="Genomic_DNA"/>
</dbReference>